<gene>
    <name evidence="1" type="ORF">ABVK50_10600</name>
</gene>
<dbReference type="RefSeq" id="WP_353641600.1">
    <property type="nucleotide sequence ID" value="NZ_CP159253.1"/>
</dbReference>
<reference evidence="1" key="1">
    <citation type="submission" date="2024-06" db="EMBL/GenBank/DDBJ databases">
        <title>Mesorhizobium karijinii sp. nov., a symbiont of the iconic Swainsona formosa from arid Australia.</title>
        <authorList>
            <person name="Hill Y.J."/>
            <person name="Watkin E.L.J."/>
            <person name="O'Hara G.W."/>
            <person name="Terpolilli J."/>
            <person name="Tye M.L."/>
            <person name="Kohlmeier M.G."/>
        </authorList>
    </citation>
    <scope>NUCLEOTIDE SEQUENCE</scope>
    <source>
        <strain evidence="1">WSM2240</strain>
    </source>
</reference>
<organism evidence="1">
    <name type="scientific">Mesorhizobium sp. WSM2240</name>
    <dbReference type="NCBI Taxonomy" id="3228851"/>
    <lineage>
        <taxon>Bacteria</taxon>
        <taxon>Pseudomonadati</taxon>
        <taxon>Pseudomonadota</taxon>
        <taxon>Alphaproteobacteria</taxon>
        <taxon>Hyphomicrobiales</taxon>
        <taxon>Phyllobacteriaceae</taxon>
        <taxon>Mesorhizobium</taxon>
    </lineage>
</organism>
<accession>A0AAU8CVC6</accession>
<dbReference type="EMBL" id="CP159253">
    <property type="protein sequence ID" value="XCG50888.1"/>
    <property type="molecule type" value="Genomic_DNA"/>
</dbReference>
<name>A0AAU8CVC6_9HYPH</name>
<proteinExistence type="predicted"/>
<evidence type="ECO:0000313" key="1">
    <source>
        <dbReference type="EMBL" id="XCG50888.1"/>
    </source>
</evidence>
<dbReference type="AlphaFoldDB" id="A0AAU8CVC6"/>
<sequence>MTSWQFGEHLWVALRSNSRVRIDLNEIDKATDEISFLVRDTYLNKALQVVDRLLAEHMLENEAVIETEPA</sequence>
<protein>
    <submittedName>
        <fullName evidence="1">Uncharacterized protein</fullName>
    </submittedName>
</protein>